<feature type="region of interest" description="Disordered" evidence="14">
    <location>
        <begin position="2117"/>
        <end position="2167"/>
    </location>
</feature>
<feature type="compositionally biased region" description="Polar residues" evidence="14">
    <location>
        <begin position="548"/>
        <end position="565"/>
    </location>
</feature>
<keyword evidence="8 11" id="KW-0103">Bromodomain</keyword>
<evidence type="ECO:0000256" key="1">
    <source>
        <dbReference type="ARBA" id="ARBA00004123"/>
    </source>
</evidence>
<dbReference type="PROSITE" id="PS50982">
    <property type="entry name" value="MBD"/>
    <property type="match status" value="1"/>
</dbReference>
<keyword evidence="3" id="KW-0479">Metal-binding</keyword>
<evidence type="ECO:0000256" key="12">
    <source>
        <dbReference type="PROSITE-ProRule" id="PRU00146"/>
    </source>
</evidence>
<keyword evidence="4 12" id="KW-0863">Zinc-finger</keyword>
<feature type="region of interest" description="Disordered" evidence="14">
    <location>
        <begin position="1004"/>
        <end position="1042"/>
    </location>
</feature>
<dbReference type="GO" id="GO:0008270">
    <property type="term" value="F:zinc ion binding"/>
    <property type="evidence" value="ECO:0007669"/>
    <property type="project" value="UniProtKB-KW"/>
</dbReference>
<dbReference type="InterPro" id="IPR013083">
    <property type="entry name" value="Znf_RING/FYVE/PHD"/>
</dbReference>
<dbReference type="PROSITE" id="PS00633">
    <property type="entry name" value="BROMODOMAIN_1"/>
    <property type="match status" value="1"/>
</dbReference>
<feature type="compositionally biased region" description="Polar residues" evidence="14">
    <location>
        <begin position="590"/>
        <end position="609"/>
    </location>
</feature>
<evidence type="ECO:0000259" key="17">
    <source>
        <dbReference type="PROSITE" id="PS50827"/>
    </source>
</evidence>
<evidence type="ECO:0000256" key="2">
    <source>
        <dbReference type="ARBA" id="ARBA00007444"/>
    </source>
</evidence>
<feature type="compositionally biased region" description="Pro residues" evidence="14">
    <location>
        <begin position="228"/>
        <end position="241"/>
    </location>
</feature>
<keyword evidence="9" id="KW-0804">Transcription</keyword>
<name>A0A3Q1J1J4_ANATE</name>
<keyword evidence="20" id="KW-1185">Reference proteome</keyword>
<evidence type="ECO:0000313" key="20">
    <source>
        <dbReference type="Proteomes" id="UP000265040"/>
    </source>
</evidence>
<protein>
    <recommendedName>
        <fullName evidence="21">Bromodomain adjacent to zinc finger domain, 2A</fullName>
    </recommendedName>
</protein>
<dbReference type="CDD" id="cd01397">
    <property type="entry name" value="HAT_MBD"/>
    <property type="match status" value="1"/>
</dbReference>
<dbReference type="CDD" id="cd05503">
    <property type="entry name" value="Bromo_BAZ2A_B_like"/>
    <property type="match status" value="1"/>
</dbReference>
<feature type="region of interest" description="Disordered" evidence="14">
    <location>
        <begin position="1531"/>
        <end position="1621"/>
    </location>
</feature>
<evidence type="ECO:0000259" key="15">
    <source>
        <dbReference type="PROSITE" id="PS50014"/>
    </source>
</evidence>
<feature type="compositionally biased region" description="Pro residues" evidence="14">
    <location>
        <begin position="125"/>
        <end position="136"/>
    </location>
</feature>
<dbReference type="PROSITE" id="PS50827">
    <property type="entry name" value="DDT"/>
    <property type="match status" value="1"/>
</dbReference>
<feature type="compositionally biased region" description="Low complexity" evidence="14">
    <location>
        <begin position="1690"/>
        <end position="1703"/>
    </location>
</feature>
<reference evidence="19" key="2">
    <citation type="submission" date="2025-08" db="UniProtKB">
        <authorList>
            <consortium name="Ensembl"/>
        </authorList>
    </citation>
    <scope>IDENTIFICATION</scope>
</reference>
<dbReference type="Pfam" id="PF00628">
    <property type="entry name" value="PHD"/>
    <property type="match status" value="1"/>
</dbReference>
<feature type="compositionally biased region" description="Basic and acidic residues" evidence="14">
    <location>
        <begin position="669"/>
        <end position="682"/>
    </location>
</feature>
<feature type="compositionally biased region" description="Polar residues" evidence="14">
    <location>
        <begin position="322"/>
        <end position="336"/>
    </location>
</feature>
<dbReference type="SMART" id="SM00249">
    <property type="entry name" value="PHD"/>
    <property type="match status" value="1"/>
</dbReference>
<dbReference type="SMART" id="SM00391">
    <property type="entry name" value="MBD"/>
    <property type="match status" value="1"/>
</dbReference>
<dbReference type="Pfam" id="PF01429">
    <property type="entry name" value="MBD"/>
    <property type="match status" value="1"/>
</dbReference>
<evidence type="ECO:0000256" key="9">
    <source>
        <dbReference type="ARBA" id="ARBA00023163"/>
    </source>
</evidence>
<feature type="coiled-coil region" evidence="13">
    <location>
        <begin position="1052"/>
        <end position="1082"/>
    </location>
</feature>
<evidence type="ECO:0000256" key="4">
    <source>
        <dbReference type="ARBA" id="ARBA00022771"/>
    </source>
</evidence>
<dbReference type="InterPro" id="IPR016177">
    <property type="entry name" value="DNA-bd_dom_sf"/>
</dbReference>
<feature type="compositionally biased region" description="Polar residues" evidence="14">
    <location>
        <begin position="1679"/>
        <end position="1689"/>
    </location>
</feature>
<evidence type="ECO:0000256" key="6">
    <source>
        <dbReference type="ARBA" id="ARBA00023015"/>
    </source>
</evidence>
<dbReference type="PANTHER" id="PTHR45915:SF5">
    <property type="entry name" value="BROMODOMAIN ADJACENT TO ZINC FINGER DOMAIN PROTEIN 2A"/>
    <property type="match status" value="1"/>
</dbReference>
<evidence type="ECO:0000256" key="7">
    <source>
        <dbReference type="ARBA" id="ARBA00023054"/>
    </source>
</evidence>
<feature type="domain" description="MBD" evidence="18">
    <location>
        <begin position="901"/>
        <end position="972"/>
    </location>
</feature>
<dbReference type="SMART" id="SM00297">
    <property type="entry name" value="BROMO"/>
    <property type="match status" value="1"/>
</dbReference>
<dbReference type="Ensembl" id="ENSATET00000024312.3">
    <property type="protein sequence ID" value="ENSATEP00000023928.2"/>
    <property type="gene ID" value="ENSATEG00000016605.3"/>
</dbReference>
<feature type="compositionally biased region" description="Polar residues" evidence="14">
    <location>
        <begin position="143"/>
        <end position="168"/>
    </location>
</feature>
<dbReference type="InterPro" id="IPR018359">
    <property type="entry name" value="Bromodomain_CS"/>
</dbReference>
<feature type="domain" description="Bromo" evidence="15">
    <location>
        <begin position="2186"/>
        <end position="2256"/>
    </location>
</feature>
<feature type="region of interest" description="Disordered" evidence="14">
    <location>
        <begin position="1434"/>
        <end position="1454"/>
    </location>
</feature>
<feature type="compositionally biased region" description="Basic residues" evidence="14">
    <location>
        <begin position="193"/>
        <end position="204"/>
    </location>
</feature>
<feature type="domain" description="DDT" evidence="17">
    <location>
        <begin position="1223"/>
        <end position="1288"/>
    </location>
</feature>
<dbReference type="FunFam" id="3.30.40.10:FF:000199">
    <property type="entry name" value="Bromodomain adjacent to zinc finger domain 2B"/>
    <property type="match status" value="1"/>
</dbReference>
<evidence type="ECO:0000259" key="18">
    <source>
        <dbReference type="PROSITE" id="PS50982"/>
    </source>
</evidence>
<reference evidence="19" key="1">
    <citation type="submission" date="2021-04" db="EMBL/GenBank/DDBJ databases">
        <authorList>
            <consortium name="Wellcome Sanger Institute Data Sharing"/>
        </authorList>
    </citation>
    <scope>NUCLEOTIDE SEQUENCE [LARGE SCALE GENOMIC DNA]</scope>
</reference>
<feature type="compositionally biased region" description="Basic and acidic residues" evidence="14">
    <location>
        <begin position="648"/>
        <end position="660"/>
    </location>
</feature>
<feature type="compositionally biased region" description="Basic and acidic residues" evidence="14">
    <location>
        <begin position="808"/>
        <end position="817"/>
    </location>
</feature>
<dbReference type="InterPro" id="IPR019787">
    <property type="entry name" value="Znf_PHD-finger"/>
</dbReference>
<dbReference type="Pfam" id="PF02791">
    <property type="entry name" value="DDT"/>
    <property type="match status" value="1"/>
</dbReference>
<feature type="compositionally biased region" description="Low complexity" evidence="14">
    <location>
        <begin position="174"/>
        <end position="183"/>
    </location>
</feature>
<dbReference type="InterPro" id="IPR001739">
    <property type="entry name" value="Methyl_CpG_DNA-bd"/>
</dbReference>
<evidence type="ECO:0000256" key="3">
    <source>
        <dbReference type="ARBA" id="ARBA00022723"/>
    </source>
</evidence>
<keyword evidence="6" id="KW-0805">Transcription regulation</keyword>
<dbReference type="SUPFAM" id="SSF57903">
    <property type="entry name" value="FYVE/PHD zinc finger"/>
    <property type="match status" value="1"/>
</dbReference>
<dbReference type="Gene3D" id="3.30.40.10">
    <property type="entry name" value="Zinc/RING finger domain, C3HC4 (zinc finger)"/>
    <property type="match status" value="1"/>
</dbReference>
<feature type="region of interest" description="Disordered" evidence="14">
    <location>
        <begin position="1636"/>
        <end position="1762"/>
    </location>
</feature>
<keyword evidence="5" id="KW-0862">Zinc</keyword>
<dbReference type="Pfam" id="PF00439">
    <property type="entry name" value="Bromodomain"/>
    <property type="match status" value="1"/>
</dbReference>
<dbReference type="InterPro" id="IPR018501">
    <property type="entry name" value="DDT_dom"/>
</dbReference>
<feature type="region of interest" description="Disordered" evidence="14">
    <location>
        <begin position="86"/>
        <end position="741"/>
    </location>
</feature>
<dbReference type="Gene3D" id="1.20.920.10">
    <property type="entry name" value="Bromodomain-like"/>
    <property type="match status" value="1"/>
</dbReference>
<dbReference type="GO" id="GO:0005634">
    <property type="term" value="C:nucleus"/>
    <property type="evidence" value="ECO:0007669"/>
    <property type="project" value="UniProtKB-SubCell"/>
</dbReference>
<dbReference type="SUPFAM" id="SSF54171">
    <property type="entry name" value="DNA-binding domain"/>
    <property type="match status" value="1"/>
</dbReference>
<feature type="compositionally biased region" description="Basic and acidic residues" evidence="14">
    <location>
        <begin position="689"/>
        <end position="700"/>
    </location>
</feature>
<dbReference type="SUPFAM" id="SSF47370">
    <property type="entry name" value="Bromodomain"/>
    <property type="match status" value="1"/>
</dbReference>
<feature type="compositionally biased region" description="Polar residues" evidence="14">
    <location>
        <begin position="102"/>
        <end position="117"/>
    </location>
</feature>
<dbReference type="InterPro" id="IPR001965">
    <property type="entry name" value="Znf_PHD"/>
</dbReference>
<comment type="similarity">
    <text evidence="2">Belongs to the WAL family.</text>
</comment>
<feature type="compositionally biased region" description="Basic residues" evidence="14">
    <location>
        <begin position="1592"/>
        <end position="1603"/>
    </location>
</feature>
<reference evidence="19" key="3">
    <citation type="submission" date="2025-09" db="UniProtKB">
        <authorList>
            <consortium name="Ensembl"/>
        </authorList>
    </citation>
    <scope>IDENTIFICATION</scope>
</reference>
<dbReference type="Proteomes" id="UP000265040">
    <property type="component" value="Chromosome 7"/>
</dbReference>
<dbReference type="GO" id="GO:0003677">
    <property type="term" value="F:DNA binding"/>
    <property type="evidence" value="ECO:0007669"/>
    <property type="project" value="InterPro"/>
</dbReference>
<dbReference type="Gene3D" id="3.30.890.10">
    <property type="entry name" value="Methyl-cpg-binding Protein 2, Chain A"/>
    <property type="match status" value="1"/>
</dbReference>
<proteinExistence type="inferred from homology"/>
<dbReference type="CDD" id="cd15629">
    <property type="entry name" value="PHD_BAZ2A"/>
    <property type="match status" value="1"/>
</dbReference>
<dbReference type="InterPro" id="IPR028940">
    <property type="entry name" value="PHD_BAZ2A"/>
</dbReference>
<feature type="compositionally biased region" description="Polar residues" evidence="14">
    <location>
        <begin position="714"/>
        <end position="730"/>
    </location>
</feature>
<feature type="compositionally biased region" description="Basic and acidic residues" evidence="14">
    <location>
        <begin position="1650"/>
        <end position="1664"/>
    </location>
</feature>
<dbReference type="PANTHER" id="PTHR45915">
    <property type="entry name" value="TRANSCRIPTION INTERMEDIARY FACTOR"/>
    <property type="match status" value="1"/>
</dbReference>
<keyword evidence="10" id="KW-0539">Nucleus</keyword>
<comment type="subcellular location">
    <subcellularLocation>
        <location evidence="1">Nucleus</location>
    </subcellularLocation>
</comment>
<dbReference type="InterPro" id="IPR001487">
    <property type="entry name" value="Bromodomain"/>
</dbReference>
<dbReference type="SMART" id="SM00571">
    <property type="entry name" value="DDT"/>
    <property type="match status" value="1"/>
</dbReference>
<evidence type="ECO:0000256" key="14">
    <source>
        <dbReference type="SAM" id="MobiDB-lite"/>
    </source>
</evidence>
<feature type="coiled-coil region" evidence="13">
    <location>
        <begin position="1151"/>
        <end position="1189"/>
    </location>
</feature>
<evidence type="ECO:0000256" key="8">
    <source>
        <dbReference type="ARBA" id="ARBA00023117"/>
    </source>
</evidence>
<gene>
    <name evidence="19" type="primary">BAZ2A</name>
</gene>
<feature type="compositionally biased region" description="Polar residues" evidence="14">
    <location>
        <begin position="1089"/>
        <end position="1107"/>
    </location>
</feature>
<evidence type="ECO:0000256" key="11">
    <source>
        <dbReference type="PROSITE-ProRule" id="PRU00035"/>
    </source>
</evidence>
<feature type="compositionally biased region" description="Basic residues" evidence="14">
    <location>
        <begin position="1746"/>
        <end position="1758"/>
    </location>
</feature>
<dbReference type="PROSITE" id="PS50014">
    <property type="entry name" value="BROMODOMAIN_2"/>
    <property type="match status" value="1"/>
</dbReference>
<keyword evidence="7 13" id="KW-0175">Coiled coil</keyword>
<dbReference type="InterPro" id="IPR037374">
    <property type="entry name" value="BAZ2A/B_Bromo"/>
</dbReference>
<feature type="region of interest" description="Disordered" evidence="14">
    <location>
        <begin position="1082"/>
        <end position="1135"/>
    </location>
</feature>
<dbReference type="PRINTS" id="PR00503">
    <property type="entry name" value="BROMODOMAIN"/>
</dbReference>
<evidence type="ECO:0000259" key="16">
    <source>
        <dbReference type="PROSITE" id="PS50016"/>
    </source>
</evidence>
<feature type="region of interest" description="Disordered" evidence="14">
    <location>
        <begin position="803"/>
        <end position="862"/>
    </location>
</feature>
<feature type="compositionally biased region" description="Low complexity" evidence="14">
    <location>
        <begin position="402"/>
        <end position="449"/>
    </location>
</feature>
<feature type="compositionally biased region" description="Basic and acidic residues" evidence="14">
    <location>
        <begin position="1434"/>
        <end position="1448"/>
    </location>
</feature>
<dbReference type="PROSITE" id="PS50016">
    <property type="entry name" value="ZF_PHD_2"/>
    <property type="match status" value="1"/>
</dbReference>
<dbReference type="GeneTree" id="ENSGT00940000159490"/>
<sequence>MESNNHFNYGTHSSANSGLKLSSGDSLYTNGSSMSFPQQGKILYHTRSSCPPTAPYPHMSNHHQGSMGYDYLWGGHPQYGPAMGTSPGHGMHQKQPAPGMVQPQSQHHFQGHGQYQLNGGIESPHQPPVAGPPNMPLPGGQYWNRSNPGPQQIGYNSHSMYGTYQSQAHPGITPSQHHQQQSLQPPPSSQQHLHSHRHPPHHQQHQQQQHYGMMPNGMPYYQHQPQHPSLPSPEQQPPQPSQPQGQAQLMPPAGQNFSPPRGSPQHHSVGKGSTGSPHSVGMSSAPVMSPSAVQESGSPKGHNREQSPHARNTSETVKEVDTSFNGSERSPVSQRLSKTDSYHPKPSAPQLVPTNDYRQHSEKPAAQHPETGSPVRDTTSNTPPQLASISPAAMSPSLTKASGSPAVSTSPSSASGPSIVSPPNVESTPPPSVSSAPSSAAPLRVSSPPQLVQGLKPPTSAGTEVSPAGSRHMSVGSSYSPLPATDNVSKPAMISSASPVSSRVVPSPMSISGFLTSTPSSSCLSTSASTTPVSVTPSADSEPCEPASTPQRQTYTPSAVDSGLSTAAAALSPPGAVNVPSLAVHESPTVRPQSTLPLLTTEASKTAPMSASAALVSVSPEMGTSCRGTQSSDSDQHPQKALKQLSPKSEHHGQSKDRTALGKNTIGIPEEHLRQLDSDMTHKLAASDQKPKNKDFEKHHMQSSSIYEAEDSQVEQTQTRKSPTASQQRSHQPDESFDNSLLSASQFDSILTCDTPSRMEVRSVLEKASDLDGDSVDDSSHFDNSIGSVSYAEEELSTAFVSTINSSSRDDTLDSTREGNSSETEETKSSGQITSESMLESSLNNTSQMEEPSVDSSDVSNLGSLMQHHQGTLKFTQTIIPLSHTLVTLNISLISDLTPAVLSKKALMNSLICSWKREIRVKKAENRMKGETWYYTPCGRRMKQFPEIIKYLKRHTDSVVTREHFSFSPRMPVGDFYEERETPEGMKWVLLANEEVPSMIMAITGRRGRPPNPDKEKPRRVRGLKGGQARRPGRPPKPKMIDLLSKVDAKLLKRLEAKEALTEEEKEKLAKIKKKMKRKQEAKALEVSTEPTDPSAPQVTQSVSESTSEPKKPGRKRSVKVEAPPPIQQTDEERIAQGKRVLGARSKAKALAKAQAEAEAAAQAALAAKRAAERRAQAQRRLEERKRQQLITEELKKPTEDMCLTDHKPLPELSRIPGVVLSGTAFAHCIAVVEFLHGYGKVIGLDVPKDIPSLATLQEGLLGLGDSQGEVQDLLIKLMEAALHDPGLPSYYQSVKILGEKLVELELTRSTVSEVVRIFLESHGYETEVCNTLRTKTFHALPPDTKAAILGFLVEELNSSNIVTSDIDNTLENMATYRKNKWIIEGKLRKLKTALARRTGRSEEELCFEERRRSARVAEEENLSLEESGLLLERGNRRARKEEPKLSDSESPTTASIAELERQIDKLTKNVLVFLKLHSAKHFSEKSCYNRLIPCGCPSLSNFSLHLAASGDVLIAEVPVTFLKKEPKVEETSVPITPPPTLLSSPSSVTPAQAQTLSPDEDPLPGTASLMSRPRGRGRPRKIKPEVELHLRTAKIRRRRRSSYRSLVEEGPGSPNSGTQDLTQAAFQSWLSQSQEGLTNGTGSASGEAPEGHRPEESVKEMAEKQGQWFNLLPKQPCDDNSLTEPQDTSPAPSASALPAVSVGTPPAPPQLLPAPIPPVSTAPTTPARPGRRRRRSSRGSSPARRGPRGAAAKRRGRPTNSVFQELEQQYFTQLVVKPIPASMVRGWWWIKDPEELYYTLQALHPRGVREKALHKHLAKHMESLAEMCTKPIDDPMFSLKVEEKDVLMEALQQPWQVQEKAMETDVSALQWVEDLEQRVVSADLHLKAPPQNAVSDAESNTETTMAEFQPYTIPDPDSTRDDLQYYEHDADPRDDWIVRTKKEWSGLPRIATHPLDLAVLRLSNLERNIERRYLKEPLWNPAEVMRLAPLTPTPGEEHPMDVISLESEITSRLRTWRQALDRCRSAPQVCLCLLQLEKAIAWEKSVTKVTCQVCRKGDNDECLLLCDGCDRGCHMYCLRPKITQVPDGDWFCPTCVAKVRTEECEMVRLTKTRTRVKKRRYEDDSSEDETTTRRSGGMTTRHKDSVASCSSSRYSGEGGSAKRRRMTTRNQPDLTFCEIILMEMEAHADAWPFLEPVNPRLVPGYRRIIKNPMDFLTMRERLLQGGYSSCEEFAADAQLVFNNCELFNEDTSEVGMAGHSMRRFFESRWAEFYSNKDK</sequence>
<feature type="compositionally biased region" description="Low complexity" evidence="14">
    <location>
        <begin position="1542"/>
        <end position="1551"/>
    </location>
</feature>
<evidence type="ECO:0000256" key="5">
    <source>
        <dbReference type="ARBA" id="ARBA00022833"/>
    </source>
</evidence>
<evidence type="ECO:0008006" key="21">
    <source>
        <dbReference type="Google" id="ProtNLM"/>
    </source>
</evidence>
<feature type="compositionally biased region" description="Pro residues" evidence="14">
    <location>
        <begin position="1706"/>
        <end position="1721"/>
    </location>
</feature>
<feature type="compositionally biased region" description="Polar residues" evidence="14">
    <location>
        <begin position="376"/>
        <end position="388"/>
    </location>
</feature>
<organism evidence="19 20">
    <name type="scientific">Anabas testudineus</name>
    <name type="common">Climbing perch</name>
    <name type="synonym">Anthias testudineus</name>
    <dbReference type="NCBI Taxonomy" id="64144"/>
    <lineage>
        <taxon>Eukaryota</taxon>
        <taxon>Metazoa</taxon>
        <taxon>Chordata</taxon>
        <taxon>Craniata</taxon>
        <taxon>Vertebrata</taxon>
        <taxon>Euteleostomi</taxon>
        <taxon>Actinopterygii</taxon>
        <taxon>Neopterygii</taxon>
        <taxon>Teleostei</taxon>
        <taxon>Neoteleostei</taxon>
        <taxon>Acanthomorphata</taxon>
        <taxon>Anabantaria</taxon>
        <taxon>Anabantiformes</taxon>
        <taxon>Anabantoidei</taxon>
        <taxon>Anabantidae</taxon>
        <taxon>Anabas</taxon>
    </lineage>
</organism>
<feature type="domain" description="PHD-type" evidence="16">
    <location>
        <begin position="2049"/>
        <end position="2099"/>
    </location>
</feature>
<dbReference type="InterPro" id="IPR036427">
    <property type="entry name" value="Bromodomain-like_sf"/>
</dbReference>
<feature type="compositionally biased region" description="Polar residues" evidence="14">
    <location>
        <begin position="1636"/>
        <end position="1645"/>
    </location>
</feature>
<evidence type="ECO:0000256" key="13">
    <source>
        <dbReference type="SAM" id="Coils"/>
    </source>
</evidence>
<accession>A0A3Q1J1J4</accession>
<evidence type="ECO:0000256" key="10">
    <source>
        <dbReference type="ARBA" id="ARBA00023242"/>
    </source>
</evidence>
<dbReference type="InterPro" id="IPR011011">
    <property type="entry name" value="Znf_FYVE_PHD"/>
</dbReference>
<evidence type="ECO:0000313" key="19">
    <source>
        <dbReference type="Ensembl" id="ENSATEP00000023928.2"/>
    </source>
</evidence>
<dbReference type="GO" id="GO:0033553">
    <property type="term" value="C:rDNA heterochromatin"/>
    <property type="evidence" value="ECO:0007669"/>
    <property type="project" value="TreeGrafter"/>
</dbReference>
<feature type="compositionally biased region" description="Polar residues" evidence="14">
    <location>
        <begin position="829"/>
        <end position="862"/>
    </location>
</feature>
<feature type="compositionally biased region" description="Low complexity" evidence="14">
    <location>
        <begin position="491"/>
        <end position="539"/>
    </location>
</feature>